<dbReference type="OrthoDB" id="5184258at2"/>
<comment type="function">
    <text evidence="6">Toxic component of a toxin-antitoxin (TA) system. An RNase.</text>
</comment>
<keyword evidence="5 6" id="KW-0460">Magnesium</keyword>
<dbReference type="GO" id="GO:0000287">
    <property type="term" value="F:magnesium ion binding"/>
    <property type="evidence" value="ECO:0007669"/>
    <property type="project" value="UniProtKB-UniRule"/>
</dbReference>
<dbReference type="InterPro" id="IPR002716">
    <property type="entry name" value="PIN_dom"/>
</dbReference>
<evidence type="ECO:0000313" key="9">
    <source>
        <dbReference type="Proteomes" id="UP000175971"/>
    </source>
</evidence>
<accession>A0A1E7LLA3</accession>
<dbReference type="Pfam" id="PF01850">
    <property type="entry name" value="PIN"/>
    <property type="match status" value="1"/>
</dbReference>
<dbReference type="GO" id="GO:0016787">
    <property type="term" value="F:hydrolase activity"/>
    <property type="evidence" value="ECO:0007669"/>
    <property type="project" value="UniProtKB-KW"/>
</dbReference>
<keyword evidence="3 6" id="KW-0479">Metal-binding</keyword>
<organism evidence="8 9">
    <name type="scientific">Streptomyces nanshensis</name>
    <dbReference type="NCBI Taxonomy" id="518642"/>
    <lineage>
        <taxon>Bacteria</taxon>
        <taxon>Bacillati</taxon>
        <taxon>Actinomycetota</taxon>
        <taxon>Actinomycetes</taxon>
        <taxon>Kitasatosporales</taxon>
        <taxon>Streptomycetaceae</taxon>
        <taxon>Streptomyces</taxon>
    </lineage>
</organism>
<dbReference type="PATRIC" id="fig|518642.7.peg.6955"/>
<keyword evidence="1 6" id="KW-1277">Toxin-antitoxin system</keyword>
<dbReference type="EC" id="3.1.-.-" evidence="6"/>
<evidence type="ECO:0000313" key="8">
    <source>
        <dbReference type="EMBL" id="OEV16936.1"/>
    </source>
</evidence>
<dbReference type="HAMAP" id="MF_00265">
    <property type="entry name" value="VapC_Nob1"/>
    <property type="match status" value="1"/>
</dbReference>
<proteinExistence type="inferred from homology"/>
<dbReference type="EMBL" id="LJGZ01000100">
    <property type="protein sequence ID" value="OEV16936.1"/>
    <property type="molecule type" value="Genomic_DNA"/>
</dbReference>
<evidence type="ECO:0000256" key="1">
    <source>
        <dbReference type="ARBA" id="ARBA00022649"/>
    </source>
</evidence>
<dbReference type="SUPFAM" id="SSF88723">
    <property type="entry name" value="PIN domain-like"/>
    <property type="match status" value="1"/>
</dbReference>
<comment type="similarity">
    <text evidence="6">Belongs to the PINc/VapC protein family.</text>
</comment>
<sequence>MSLIAIADTNALYRLLDRRLTGHEAHREGLAAISHLVISPFVLAELDYLITTKAGARHALTAARFIERNVATRPFEVPPVGPYPSAAIAVAEGYVDADGGKGIGLTDAMNVALAAAHRTEVIFTSDRHFRMVRPLTGHKAFRLLPDDL</sequence>
<dbReference type="GO" id="GO:0090729">
    <property type="term" value="F:toxin activity"/>
    <property type="evidence" value="ECO:0007669"/>
    <property type="project" value="UniProtKB-KW"/>
</dbReference>
<keyword evidence="9" id="KW-1185">Reference proteome</keyword>
<evidence type="ECO:0000256" key="3">
    <source>
        <dbReference type="ARBA" id="ARBA00022723"/>
    </source>
</evidence>
<evidence type="ECO:0000256" key="2">
    <source>
        <dbReference type="ARBA" id="ARBA00022722"/>
    </source>
</evidence>
<name>A0A1E7LLA3_9ACTN</name>
<dbReference type="AlphaFoldDB" id="A0A1E7LLA3"/>
<comment type="cofactor">
    <cofactor evidence="6">
        <name>Mg(2+)</name>
        <dbReference type="ChEBI" id="CHEBI:18420"/>
    </cofactor>
</comment>
<dbReference type="RefSeq" id="WP_070203510.1">
    <property type="nucleotide sequence ID" value="NZ_LJGZ01000100.1"/>
</dbReference>
<gene>
    <name evidence="6" type="primary">vapC</name>
    <name evidence="8" type="ORF">AN221_30185</name>
</gene>
<keyword evidence="6" id="KW-0800">Toxin</keyword>
<dbReference type="InterPro" id="IPR022907">
    <property type="entry name" value="VapC_family"/>
</dbReference>
<protein>
    <recommendedName>
        <fullName evidence="6">Ribonuclease VapC</fullName>
        <shortName evidence="6">RNase VapC</shortName>
        <ecNumber evidence="6">3.1.-.-</ecNumber>
    </recommendedName>
    <alternativeName>
        <fullName evidence="6">Toxin VapC</fullName>
    </alternativeName>
</protein>
<feature type="binding site" evidence="6">
    <location>
        <position position="8"/>
    </location>
    <ligand>
        <name>Mg(2+)</name>
        <dbReference type="ChEBI" id="CHEBI:18420"/>
    </ligand>
</feature>
<dbReference type="GO" id="GO:0004540">
    <property type="term" value="F:RNA nuclease activity"/>
    <property type="evidence" value="ECO:0007669"/>
    <property type="project" value="InterPro"/>
</dbReference>
<feature type="binding site" evidence="6">
    <location>
        <position position="107"/>
    </location>
    <ligand>
        <name>Mg(2+)</name>
        <dbReference type="ChEBI" id="CHEBI:18420"/>
    </ligand>
</feature>
<reference evidence="8 9" key="1">
    <citation type="journal article" date="2016" name="Front. Microbiol.">
        <title>Comparative Genomics Analysis of Streptomyces Species Reveals Their Adaptation to the Marine Environment and Their Diversity at the Genomic Level.</title>
        <authorList>
            <person name="Tian X."/>
            <person name="Zhang Z."/>
            <person name="Yang T."/>
            <person name="Chen M."/>
            <person name="Li J."/>
            <person name="Chen F."/>
            <person name="Yang J."/>
            <person name="Li W."/>
            <person name="Zhang B."/>
            <person name="Zhang Z."/>
            <person name="Wu J."/>
            <person name="Zhang C."/>
            <person name="Long L."/>
            <person name="Xiao J."/>
        </authorList>
    </citation>
    <scope>NUCLEOTIDE SEQUENCE [LARGE SCALE GENOMIC DNA]</scope>
    <source>
        <strain evidence="8 9">SCSIO M10372</strain>
    </source>
</reference>
<comment type="caution">
    <text evidence="8">The sequence shown here is derived from an EMBL/GenBank/DDBJ whole genome shotgun (WGS) entry which is preliminary data.</text>
</comment>
<feature type="domain" description="PIN" evidence="7">
    <location>
        <begin position="7"/>
        <end position="131"/>
    </location>
</feature>
<evidence type="ECO:0000259" key="7">
    <source>
        <dbReference type="Pfam" id="PF01850"/>
    </source>
</evidence>
<dbReference type="Proteomes" id="UP000175971">
    <property type="component" value="Unassembled WGS sequence"/>
</dbReference>
<evidence type="ECO:0000256" key="5">
    <source>
        <dbReference type="ARBA" id="ARBA00022842"/>
    </source>
</evidence>
<keyword evidence="4 6" id="KW-0378">Hydrolase</keyword>
<evidence type="ECO:0000256" key="6">
    <source>
        <dbReference type="HAMAP-Rule" id="MF_00265"/>
    </source>
</evidence>
<dbReference type="InterPro" id="IPR029060">
    <property type="entry name" value="PIN-like_dom_sf"/>
</dbReference>
<evidence type="ECO:0000256" key="4">
    <source>
        <dbReference type="ARBA" id="ARBA00022801"/>
    </source>
</evidence>
<keyword evidence="2 6" id="KW-0540">Nuclease</keyword>
<dbReference type="Gene3D" id="3.40.50.1010">
    <property type="entry name" value="5'-nuclease"/>
    <property type="match status" value="1"/>
</dbReference>